<dbReference type="SUPFAM" id="SSF100950">
    <property type="entry name" value="NagB/RpiA/CoA transferase-like"/>
    <property type="match status" value="1"/>
</dbReference>
<dbReference type="InterPro" id="IPR036388">
    <property type="entry name" value="WH-like_DNA-bd_sf"/>
</dbReference>
<dbReference type="InterPro" id="IPR037171">
    <property type="entry name" value="NagB/RpiA_transferase-like"/>
</dbReference>
<dbReference type="PROSITE" id="PS00894">
    <property type="entry name" value="HTH_DEOR_1"/>
    <property type="match status" value="1"/>
</dbReference>
<dbReference type="InterPro" id="IPR001034">
    <property type="entry name" value="DeoR_HTH"/>
</dbReference>
<dbReference type="InterPro" id="IPR014036">
    <property type="entry name" value="DeoR-like_C"/>
</dbReference>
<keyword evidence="1" id="KW-0805">Transcription regulation</keyword>
<dbReference type="PANTHER" id="PTHR30363">
    <property type="entry name" value="HTH-TYPE TRANSCRIPTIONAL REGULATOR SRLR-RELATED"/>
    <property type="match status" value="1"/>
</dbReference>
<dbReference type="Proteomes" id="UP001060164">
    <property type="component" value="Chromosome"/>
</dbReference>
<dbReference type="InterPro" id="IPR050313">
    <property type="entry name" value="Carb_Metab_HTH_regulators"/>
</dbReference>
<dbReference type="RefSeq" id="WP_049898273.1">
    <property type="nucleotide sequence ID" value="NZ_CABLBR010000023.1"/>
</dbReference>
<evidence type="ECO:0000256" key="2">
    <source>
        <dbReference type="ARBA" id="ARBA00023125"/>
    </source>
</evidence>
<keyword evidence="2 5" id="KW-0238">DNA-binding</keyword>
<evidence type="ECO:0000259" key="4">
    <source>
        <dbReference type="PROSITE" id="PS51000"/>
    </source>
</evidence>
<evidence type="ECO:0000256" key="3">
    <source>
        <dbReference type="ARBA" id="ARBA00023163"/>
    </source>
</evidence>
<dbReference type="SMART" id="SM00420">
    <property type="entry name" value="HTH_DEOR"/>
    <property type="match status" value="1"/>
</dbReference>
<dbReference type="EMBL" id="CP102290">
    <property type="protein sequence ID" value="UWP58600.1"/>
    <property type="molecule type" value="Genomic_DNA"/>
</dbReference>
<keyword evidence="6" id="KW-1185">Reference proteome</keyword>
<dbReference type="Gene3D" id="3.30.750.70">
    <property type="entry name" value="4-hydroxybutyrate coenzyme like domains"/>
    <property type="match status" value="1"/>
</dbReference>
<dbReference type="SUPFAM" id="SSF46785">
    <property type="entry name" value="Winged helix' DNA-binding domain"/>
    <property type="match status" value="1"/>
</dbReference>
<reference evidence="5" key="1">
    <citation type="journal article" date="2022" name="Cell">
        <title>Design, construction, and in vivo augmentation of a complex gut microbiome.</title>
        <authorList>
            <person name="Cheng A.G."/>
            <person name="Ho P.Y."/>
            <person name="Aranda-Diaz A."/>
            <person name="Jain S."/>
            <person name="Yu F.B."/>
            <person name="Meng X."/>
            <person name="Wang M."/>
            <person name="Iakiviak M."/>
            <person name="Nagashima K."/>
            <person name="Zhao A."/>
            <person name="Murugkar P."/>
            <person name="Patil A."/>
            <person name="Atabakhsh K."/>
            <person name="Weakley A."/>
            <person name="Yan J."/>
            <person name="Brumbaugh A.R."/>
            <person name="Higginbottom S."/>
            <person name="Dimas A."/>
            <person name="Shiver A.L."/>
            <person name="Deutschbauer A."/>
            <person name="Neff N."/>
            <person name="Sonnenburg J.L."/>
            <person name="Huang K.C."/>
            <person name="Fischbach M.A."/>
        </authorList>
    </citation>
    <scope>NUCLEOTIDE SEQUENCE</scope>
    <source>
        <strain evidence="5">DSM 19829</strain>
    </source>
</reference>
<dbReference type="Pfam" id="PF08220">
    <property type="entry name" value="HTH_DeoR"/>
    <property type="match status" value="1"/>
</dbReference>
<evidence type="ECO:0000313" key="6">
    <source>
        <dbReference type="Proteomes" id="UP001060164"/>
    </source>
</evidence>
<accession>A0ABY5VDJ5</accession>
<gene>
    <name evidence="5" type="ORF">NQ502_14625</name>
</gene>
<name>A0ABY5VDJ5_9FIRM</name>
<protein>
    <submittedName>
        <fullName evidence="5">DeoR/GlpR family DNA-binding transcription regulator</fullName>
    </submittedName>
</protein>
<dbReference type="InterPro" id="IPR018356">
    <property type="entry name" value="Tscrpt_reg_HTH_DeoR_CS"/>
</dbReference>
<dbReference type="Pfam" id="PF00455">
    <property type="entry name" value="DeoRC"/>
    <property type="match status" value="1"/>
</dbReference>
<sequence>MLQEERVNEIRKLVIENKRVLVSELCERYQVSDVTIRKDLQILQKEGLVKKIYGGALLNEDSTRKAETPFELTDSGKKYPKDGNYTGKMKVAELAASRITDGDTLFLGSGSTCCMLAKKLKRYKNLTVVTNNISALADLLCFPCKLFVIGGEVTSVDSATYFSSIENASQYLKSIYVSKVFTSCSGLDLNAGITVNSIISTYIYRAIADIHENWYMMVDKGKFGHIGIYKVAELGQVDCVIADEVPDQYQNYLKEHNIRLLENGTES</sequence>
<dbReference type="GO" id="GO:0003677">
    <property type="term" value="F:DNA binding"/>
    <property type="evidence" value="ECO:0007669"/>
    <property type="project" value="UniProtKB-KW"/>
</dbReference>
<proteinExistence type="predicted"/>
<dbReference type="PRINTS" id="PR00037">
    <property type="entry name" value="HTHLACR"/>
</dbReference>
<evidence type="ECO:0000256" key="1">
    <source>
        <dbReference type="ARBA" id="ARBA00023015"/>
    </source>
</evidence>
<keyword evidence="3" id="KW-0804">Transcription</keyword>
<feature type="domain" description="HTH deoR-type" evidence="4">
    <location>
        <begin position="3"/>
        <end position="58"/>
    </location>
</feature>
<dbReference type="PROSITE" id="PS51000">
    <property type="entry name" value="HTH_DEOR_2"/>
    <property type="match status" value="1"/>
</dbReference>
<dbReference type="PANTHER" id="PTHR30363:SF44">
    <property type="entry name" value="AGA OPERON TRANSCRIPTIONAL REPRESSOR-RELATED"/>
    <property type="match status" value="1"/>
</dbReference>
<dbReference type="Gene3D" id="1.10.10.10">
    <property type="entry name" value="Winged helix-like DNA-binding domain superfamily/Winged helix DNA-binding domain"/>
    <property type="match status" value="1"/>
</dbReference>
<organism evidence="5 6">
    <name type="scientific">Ruminococcus gauvreauii</name>
    <dbReference type="NCBI Taxonomy" id="438033"/>
    <lineage>
        <taxon>Bacteria</taxon>
        <taxon>Bacillati</taxon>
        <taxon>Bacillota</taxon>
        <taxon>Clostridia</taxon>
        <taxon>Eubacteriales</taxon>
        <taxon>Oscillospiraceae</taxon>
        <taxon>Ruminococcus</taxon>
    </lineage>
</organism>
<dbReference type="SMART" id="SM01134">
    <property type="entry name" value="DeoRC"/>
    <property type="match status" value="1"/>
</dbReference>
<dbReference type="InterPro" id="IPR036390">
    <property type="entry name" value="WH_DNA-bd_sf"/>
</dbReference>
<evidence type="ECO:0000313" key="5">
    <source>
        <dbReference type="EMBL" id="UWP58600.1"/>
    </source>
</evidence>